<dbReference type="KEGG" id="hdh:G5B40_20740"/>
<dbReference type="EMBL" id="CP049056">
    <property type="protein sequence ID" value="QIE57663.1"/>
    <property type="molecule type" value="Genomic_DNA"/>
</dbReference>
<gene>
    <name evidence="1" type="ORF">G5B40_20740</name>
</gene>
<evidence type="ECO:0000313" key="2">
    <source>
        <dbReference type="Proteomes" id="UP000503336"/>
    </source>
</evidence>
<reference evidence="1 2" key="1">
    <citation type="submission" date="2020-02" db="EMBL/GenBank/DDBJ databases">
        <title>complete genome sequence of Rhodobacteraceae bacterium.</title>
        <authorList>
            <person name="Park J."/>
            <person name="Kim Y.-S."/>
            <person name="Kim K.-H."/>
        </authorList>
    </citation>
    <scope>NUCLEOTIDE SEQUENCE [LARGE SCALE GENOMIC DNA]</scope>
    <source>
        <strain evidence="1 2">RR4-56</strain>
    </source>
</reference>
<keyword evidence="2" id="KW-1185">Reference proteome</keyword>
<evidence type="ECO:0000313" key="1">
    <source>
        <dbReference type="EMBL" id="QIE57663.1"/>
    </source>
</evidence>
<dbReference type="RefSeq" id="WP_165102996.1">
    <property type="nucleotide sequence ID" value="NZ_CP049056.1"/>
</dbReference>
<dbReference type="Proteomes" id="UP000503336">
    <property type="component" value="Chromosome"/>
</dbReference>
<accession>A0A7M3T6N2</accession>
<sequence length="270" mass="27498">MRGMIGVIALAACAPSGGGRLSGPSAGDLMRFAAAPFPPVLAAADVAGVPAAAAGASTASASRVAALPRARMVEISAIPWLRASPEGAAFLSSAFPRALARGAPAENCPAAAFSTQGGAPFSSRTEAAASALDACLDILARRAAPKSCSCRLMAVDDVLLAPQGDFTFAPVVSALMIAPDGHRRLVAEALHPVDGAELVSLRDLEGEVARVALLGDQAELLLADGARFSGRREPFGYRRGRLAERLVLSNASGEEMTVLLGVEARDALTD</sequence>
<proteinExistence type="predicted"/>
<name>A0A7M3T6N2_9RHOB</name>
<organism evidence="1 2">
    <name type="scientific">Pikeienuella piscinae</name>
    <dbReference type="NCBI Taxonomy" id="2748098"/>
    <lineage>
        <taxon>Bacteria</taxon>
        <taxon>Pseudomonadati</taxon>
        <taxon>Pseudomonadota</taxon>
        <taxon>Alphaproteobacteria</taxon>
        <taxon>Rhodobacterales</taxon>
        <taxon>Paracoccaceae</taxon>
        <taxon>Pikeienuella</taxon>
    </lineage>
</organism>
<dbReference type="AlphaFoldDB" id="A0A7M3T6N2"/>
<protein>
    <submittedName>
        <fullName evidence="1">Uncharacterized protein</fullName>
    </submittedName>
</protein>